<name>A0A067BP24_SAPPC</name>
<protein>
    <recommendedName>
        <fullName evidence="1">Alpha-ketoglutarate-dependent dioxygenase AlkB-like domain-containing protein</fullName>
    </recommendedName>
</protein>
<dbReference type="PANTHER" id="PTHR21052">
    <property type="entry name" value="SPERMATOGENESIS ASSOCIATED 11-RELATED"/>
    <property type="match status" value="1"/>
</dbReference>
<dbReference type="Proteomes" id="UP000030745">
    <property type="component" value="Unassembled WGS sequence"/>
</dbReference>
<evidence type="ECO:0000259" key="1">
    <source>
        <dbReference type="Pfam" id="PF13532"/>
    </source>
</evidence>
<dbReference type="RefSeq" id="XP_012213207.1">
    <property type="nucleotide sequence ID" value="XM_012357817.1"/>
</dbReference>
<evidence type="ECO:0000313" key="3">
    <source>
        <dbReference type="Proteomes" id="UP000030745"/>
    </source>
</evidence>
<dbReference type="GeneID" id="24139905"/>
<dbReference type="EMBL" id="KK584345">
    <property type="protein sequence ID" value="KDO16086.1"/>
    <property type="molecule type" value="Genomic_DNA"/>
</dbReference>
<dbReference type="AlphaFoldDB" id="A0A067BP24"/>
<dbReference type="VEuPathDB" id="FungiDB:SPRG_18380"/>
<sequence>MPPQLTYFPTVHVIDLAEAGYIKPHVDSIKFSGQIVAGISLLSPSVMRFKEEVGPSQLDAFLPRRSFYCMSGGVRYRYTHEILPGHQTFQGRDVERTRRISIMFRDVFDETAKSISDEMLQIVASRTS</sequence>
<accession>A0A067BP24</accession>
<dbReference type="SUPFAM" id="SSF51197">
    <property type="entry name" value="Clavaminate synthase-like"/>
    <property type="match status" value="1"/>
</dbReference>
<evidence type="ECO:0000313" key="2">
    <source>
        <dbReference type="EMBL" id="KDO16086.1"/>
    </source>
</evidence>
<dbReference type="PANTHER" id="PTHR21052:SF0">
    <property type="entry name" value="ALPHA-KETOGLUTARATE-DEPENDENT DIOXYGENASE ALKB HOMOLOG 7, MITOCHONDRIAL"/>
    <property type="match status" value="1"/>
</dbReference>
<dbReference type="Gene3D" id="2.60.120.590">
    <property type="entry name" value="Alpha-ketoglutarate-dependent dioxygenase AlkB-like"/>
    <property type="match status" value="1"/>
</dbReference>
<keyword evidence="3" id="KW-1185">Reference proteome</keyword>
<dbReference type="GO" id="GO:0006974">
    <property type="term" value="P:DNA damage response"/>
    <property type="evidence" value="ECO:0007669"/>
    <property type="project" value="InterPro"/>
</dbReference>
<dbReference type="InterPro" id="IPR032870">
    <property type="entry name" value="ALKBH7-like"/>
</dbReference>
<gene>
    <name evidence="2" type="ORF">SPRG_18380</name>
</gene>
<dbReference type="OrthoDB" id="28127at2759"/>
<dbReference type="InterPro" id="IPR027450">
    <property type="entry name" value="AlkB-like"/>
</dbReference>
<reference evidence="2 3" key="1">
    <citation type="journal article" date="2013" name="PLoS Genet.">
        <title>Distinctive expansion of potential virulence genes in the genome of the oomycete fish pathogen Saprolegnia parasitica.</title>
        <authorList>
            <person name="Jiang R.H."/>
            <person name="de Bruijn I."/>
            <person name="Haas B.J."/>
            <person name="Belmonte R."/>
            <person name="Lobach L."/>
            <person name="Christie J."/>
            <person name="van den Ackerveken G."/>
            <person name="Bottin A."/>
            <person name="Bulone V."/>
            <person name="Diaz-Moreno S.M."/>
            <person name="Dumas B."/>
            <person name="Fan L."/>
            <person name="Gaulin E."/>
            <person name="Govers F."/>
            <person name="Grenville-Briggs L.J."/>
            <person name="Horner N.R."/>
            <person name="Levin J.Z."/>
            <person name="Mammella M."/>
            <person name="Meijer H.J."/>
            <person name="Morris P."/>
            <person name="Nusbaum C."/>
            <person name="Oome S."/>
            <person name="Phillips A.J."/>
            <person name="van Rooyen D."/>
            <person name="Rzeszutek E."/>
            <person name="Saraiva M."/>
            <person name="Secombes C.J."/>
            <person name="Seidl M.F."/>
            <person name="Snel B."/>
            <person name="Stassen J.H."/>
            <person name="Sykes S."/>
            <person name="Tripathy S."/>
            <person name="van den Berg H."/>
            <person name="Vega-Arreguin J.C."/>
            <person name="Wawra S."/>
            <person name="Young S.K."/>
            <person name="Zeng Q."/>
            <person name="Dieguez-Uribeondo J."/>
            <person name="Russ C."/>
            <person name="Tyler B.M."/>
            <person name="van West P."/>
        </authorList>
    </citation>
    <scope>NUCLEOTIDE SEQUENCE [LARGE SCALE GENOMIC DNA]</scope>
    <source>
        <strain evidence="2 3">CBS 223.65</strain>
    </source>
</reference>
<dbReference type="InterPro" id="IPR037151">
    <property type="entry name" value="AlkB-like_sf"/>
</dbReference>
<organism evidence="2 3">
    <name type="scientific">Saprolegnia parasitica (strain CBS 223.65)</name>
    <dbReference type="NCBI Taxonomy" id="695850"/>
    <lineage>
        <taxon>Eukaryota</taxon>
        <taxon>Sar</taxon>
        <taxon>Stramenopiles</taxon>
        <taxon>Oomycota</taxon>
        <taxon>Saprolegniomycetes</taxon>
        <taxon>Saprolegniales</taxon>
        <taxon>Saprolegniaceae</taxon>
        <taxon>Saprolegnia</taxon>
    </lineage>
</organism>
<dbReference type="Pfam" id="PF13532">
    <property type="entry name" value="2OG-FeII_Oxy_2"/>
    <property type="match status" value="1"/>
</dbReference>
<dbReference type="GO" id="GO:0006631">
    <property type="term" value="P:fatty acid metabolic process"/>
    <property type="evidence" value="ECO:0007669"/>
    <property type="project" value="TreeGrafter"/>
</dbReference>
<feature type="domain" description="Alpha-ketoglutarate-dependent dioxygenase AlkB-like" evidence="1">
    <location>
        <begin position="21"/>
        <end position="105"/>
    </location>
</feature>
<dbReference type="GO" id="GO:0005759">
    <property type="term" value="C:mitochondrial matrix"/>
    <property type="evidence" value="ECO:0007669"/>
    <property type="project" value="TreeGrafter"/>
</dbReference>
<proteinExistence type="predicted"/>
<dbReference type="KEGG" id="spar:SPRG_18380"/>